<dbReference type="Proteomes" id="UP000181962">
    <property type="component" value="Chromosome"/>
</dbReference>
<organism evidence="3 4">
    <name type="scientific">Bradyrhizobium japonicum</name>
    <dbReference type="NCBI Taxonomy" id="375"/>
    <lineage>
        <taxon>Bacteria</taxon>
        <taxon>Pseudomonadati</taxon>
        <taxon>Pseudomonadota</taxon>
        <taxon>Alphaproteobacteria</taxon>
        <taxon>Hyphomicrobiales</taxon>
        <taxon>Nitrobacteraceae</taxon>
        <taxon>Bradyrhizobium</taxon>
    </lineage>
</organism>
<reference evidence="2 5" key="2">
    <citation type="submission" date="2016-11" db="EMBL/GenBank/DDBJ databases">
        <title>Complete Genome Sequence of Bradyrhizobium sp. strain J5, an isolated from soybean nodule in Hokkaido.</title>
        <authorList>
            <person name="Kanehara K."/>
        </authorList>
    </citation>
    <scope>NUCLEOTIDE SEQUENCE [LARGE SCALE GENOMIC DNA]</scope>
    <source>
        <strain evidence="2 5">J5</strain>
    </source>
</reference>
<evidence type="ECO:0000259" key="1">
    <source>
        <dbReference type="PROSITE" id="PS50994"/>
    </source>
</evidence>
<proteinExistence type="predicted"/>
<dbReference type="InterPro" id="IPR012337">
    <property type="entry name" value="RNaseH-like_sf"/>
</dbReference>
<dbReference type="SUPFAM" id="SSF53098">
    <property type="entry name" value="Ribonuclease H-like"/>
    <property type="match status" value="1"/>
</dbReference>
<dbReference type="Pfam" id="PF13683">
    <property type="entry name" value="rve_3"/>
    <property type="match status" value="1"/>
</dbReference>
<protein>
    <submittedName>
        <fullName evidence="2">Transposase</fullName>
    </submittedName>
</protein>
<evidence type="ECO:0000313" key="5">
    <source>
        <dbReference type="Proteomes" id="UP000181962"/>
    </source>
</evidence>
<reference evidence="3 4" key="1">
    <citation type="submission" date="2014-09" db="EMBL/GenBank/DDBJ databases">
        <title>Draft genome of Bradyrhizobium japonicum Is-34.</title>
        <authorList>
            <person name="Tsurumaru H."/>
            <person name="Yamakawa T."/>
            <person name="Hashimoto S."/>
            <person name="Okizaki K."/>
            <person name="Kanesaki Y."/>
            <person name="Yoshikawa H."/>
            <person name="Yajima S."/>
        </authorList>
    </citation>
    <scope>NUCLEOTIDE SEQUENCE [LARGE SCALE GENOMIC DNA]</scope>
    <source>
        <strain evidence="3 4">Is-34</strain>
    </source>
</reference>
<feature type="domain" description="Integrase catalytic" evidence="1">
    <location>
        <begin position="1"/>
        <end position="60"/>
    </location>
</feature>
<evidence type="ECO:0000313" key="4">
    <source>
        <dbReference type="Proteomes" id="UP000030377"/>
    </source>
</evidence>
<gene>
    <name evidence="2" type="ORF">BKD09_40600</name>
    <name evidence="3" type="ORF">MA20_40875</name>
</gene>
<dbReference type="InterPro" id="IPR036397">
    <property type="entry name" value="RNaseH_sf"/>
</dbReference>
<dbReference type="PANTHER" id="PTHR47515">
    <property type="entry name" value="LOW CALCIUM RESPONSE LOCUS PROTEIN T"/>
    <property type="match status" value="1"/>
</dbReference>
<accession>A0A0A3XLG4</accession>
<dbReference type="EMBL" id="JRPN01000038">
    <property type="protein sequence ID" value="KGT74084.1"/>
    <property type="molecule type" value="Genomic_DNA"/>
</dbReference>
<dbReference type="eggNOG" id="COG2801">
    <property type="taxonomic scope" value="Bacteria"/>
</dbReference>
<sequence length="90" mass="10530">MARELKEIVERRGKPGMIASDHGTEFTCNAMLAWSKDTVIDWHFIAPGKPMQNGFIERFMYRRPRGCKGFQQQFGYRSGAFMYTAYHCDR</sequence>
<dbReference type="Proteomes" id="UP000030377">
    <property type="component" value="Unassembled WGS sequence"/>
</dbReference>
<dbReference type="InterPro" id="IPR001584">
    <property type="entry name" value="Integrase_cat-core"/>
</dbReference>
<dbReference type="KEGG" id="bjp:RN69_37375"/>
<dbReference type="PROSITE" id="PS50994">
    <property type="entry name" value="INTEGRASE"/>
    <property type="match status" value="1"/>
</dbReference>
<dbReference type="EMBL" id="CP017637">
    <property type="protein sequence ID" value="APG14671.1"/>
    <property type="molecule type" value="Genomic_DNA"/>
</dbReference>
<dbReference type="STRING" id="375.BKD09_RS40600"/>
<dbReference type="PATRIC" id="fig|375.37.peg.7441"/>
<name>A0A0A3XLG4_BRAJP</name>
<evidence type="ECO:0000313" key="3">
    <source>
        <dbReference type="EMBL" id="KGT74084.1"/>
    </source>
</evidence>
<dbReference type="PANTHER" id="PTHR47515:SF1">
    <property type="entry name" value="BLR2054 PROTEIN"/>
    <property type="match status" value="1"/>
</dbReference>
<dbReference type="GO" id="GO:0015074">
    <property type="term" value="P:DNA integration"/>
    <property type="evidence" value="ECO:0007669"/>
    <property type="project" value="InterPro"/>
</dbReference>
<dbReference type="Gene3D" id="3.30.420.10">
    <property type="entry name" value="Ribonuclease H-like superfamily/Ribonuclease H"/>
    <property type="match status" value="1"/>
</dbReference>
<evidence type="ECO:0000313" key="2">
    <source>
        <dbReference type="EMBL" id="APG14671.1"/>
    </source>
</evidence>
<dbReference type="AlphaFoldDB" id="A0A0A3XLG4"/>
<dbReference type="GO" id="GO:0003676">
    <property type="term" value="F:nucleic acid binding"/>
    <property type="evidence" value="ECO:0007669"/>
    <property type="project" value="InterPro"/>
</dbReference>